<protein>
    <recommendedName>
        <fullName evidence="8">S-phase kinase-associated protein 1</fullName>
    </recommendedName>
</protein>
<dbReference type="Pfam" id="PF03931">
    <property type="entry name" value="Skp1_POZ"/>
    <property type="match status" value="1"/>
</dbReference>
<dbReference type="SMART" id="SM00512">
    <property type="entry name" value="Skp1"/>
    <property type="match status" value="1"/>
</dbReference>
<keyword evidence="2 3" id="KW-0833">Ubl conjugation pathway</keyword>
<reference evidence="7" key="1">
    <citation type="submission" date="2014-03" db="EMBL/GenBank/DDBJ databases">
        <authorList>
            <person name="Aksoy S."/>
            <person name="Warren W."/>
            <person name="Wilson R.K."/>
        </authorList>
    </citation>
    <scope>NUCLEOTIDE SEQUENCE [LARGE SCALE GENOMIC DNA]</scope>
    <source>
        <strain evidence="7">IAEA</strain>
    </source>
</reference>
<evidence type="ECO:0000313" key="6">
    <source>
        <dbReference type="EnsemblMetazoa" id="GBRI037942-PA"/>
    </source>
</evidence>
<dbReference type="UniPathway" id="UPA00143"/>
<dbReference type="FunFam" id="3.30.710.10:FF:000018">
    <property type="entry name" value="S-phase kinase-associated protein 1"/>
    <property type="match status" value="1"/>
</dbReference>
<dbReference type="InterPro" id="IPR036296">
    <property type="entry name" value="SKP1-like_dim_sf"/>
</dbReference>
<sequence>MCDEMPNIKLESSDGEIFDVDVKIAKCSGTIRTMLEDCGMEDNVNAIVPLLNVNSAILRKILVWADHHKDDPLPAEDDENKRTYHISLWDADFVKVDQSTLFDLILAANYLDIKSLLHVTCKTVANMMEGKTPEMIRKFFNIPNDFTPAEKEQLGAENEWSEEE</sequence>
<dbReference type="GO" id="GO:0016567">
    <property type="term" value="P:protein ubiquitination"/>
    <property type="evidence" value="ECO:0007669"/>
    <property type="project" value="UniProtKB-UniPathway"/>
</dbReference>
<dbReference type="PANTHER" id="PTHR11165">
    <property type="entry name" value="SKP1"/>
    <property type="match status" value="1"/>
</dbReference>
<dbReference type="PIRSF" id="PIRSF028729">
    <property type="entry name" value="E3_ubiquit_lig_SCF_Skp"/>
    <property type="match status" value="1"/>
</dbReference>
<dbReference type="InterPro" id="IPR016897">
    <property type="entry name" value="SKP1"/>
</dbReference>
<name>A0A1A9WZ39_9MUSC</name>
<dbReference type="InterPro" id="IPR001232">
    <property type="entry name" value="SKP1-like"/>
</dbReference>
<evidence type="ECO:0000259" key="4">
    <source>
        <dbReference type="Pfam" id="PF01466"/>
    </source>
</evidence>
<dbReference type="Pfam" id="PF01466">
    <property type="entry name" value="Skp1"/>
    <property type="match status" value="1"/>
</dbReference>
<evidence type="ECO:0000256" key="1">
    <source>
        <dbReference type="ARBA" id="ARBA00009993"/>
    </source>
</evidence>
<dbReference type="SUPFAM" id="SSF54695">
    <property type="entry name" value="POZ domain"/>
    <property type="match status" value="1"/>
</dbReference>
<dbReference type="InterPro" id="IPR016072">
    <property type="entry name" value="Skp1_comp_dimer"/>
</dbReference>
<dbReference type="STRING" id="37001.A0A1A9WZ39"/>
<reference evidence="6" key="2">
    <citation type="submission" date="2020-05" db="UniProtKB">
        <authorList>
            <consortium name="EnsemblMetazoa"/>
        </authorList>
    </citation>
    <scope>IDENTIFICATION</scope>
    <source>
        <strain evidence="6">IAEA</strain>
    </source>
</reference>
<comment type="similarity">
    <text evidence="1 3">Belongs to the SKP1 family.</text>
</comment>
<evidence type="ECO:0000259" key="5">
    <source>
        <dbReference type="Pfam" id="PF03931"/>
    </source>
</evidence>
<feature type="domain" description="SKP1 component dimerisation" evidence="4">
    <location>
        <begin position="114"/>
        <end position="160"/>
    </location>
</feature>
<dbReference type="GO" id="GO:0006511">
    <property type="term" value="P:ubiquitin-dependent protein catabolic process"/>
    <property type="evidence" value="ECO:0007669"/>
    <property type="project" value="InterPro"/>
</dbReference>
<dbReference type="CDD" id="cd18322">
    <property type="entry name" value="BTB_POZ_SKP1"/>
    <property type="match status" value="1"/>
</dbReference>
<dbReference type="InterPro" id="IPR016073">
    <property type="entry name" value="Skp1_comp_POZ"/>
</dbReference>
<dbReference type="AlphaFoldDB" id="A0A1A9WZ39"/>
<keyword evidence="7" id="KW-1185">Reference proteome</keyword>
<dbReference type="VEuPathDB" id="VectorBase:GBRI037942"/>
<dbReference type="InterPro" id="IPR011333">
    <property type="entry name" value="SKP1/BTB/POZ_sf"/>
</dbReference>
<dbReference type="SUPFAM" id="SSF81382">
    <property type="entry name" value="Skp1 dimerisation domain-like"/>
    <property type="match status" value="1"/>
</dbReference>
<dbReference type="Proteomes" id="UP000091820">
    <property type="component" value="Unassembled WGS sequence"/>
</dbReference>
<dbReference type="EnsemblMetazoa" id="GBRI037942-RA">
    <property type="protein sequence ID" value="GBRI037942-PA"/>
    <property type="gene ID" value="GBRI037942"/>
</dbReference>
<dbReference type="Gene3D" id="3.30.710.10">
    <property type="entry name" value="Potassium Channel Kv1.1, Chain A"/>
    <property type="match status" value="1"/>
</dbReference>
<evidence type="ECO:0000313" key="7">
    <source>
        <dbReference type="Proteomes" id="UP000091820"/>
    </source>
</evidence>
<organism evidence="6 7">
    <name type="scientific">Glossina brevipalpis</name>
    <dbReference type="NCBI Taxonomy" id="37001"/>
    <lineage>
        <taxon>Eukaryota</taxon>
        <taxon>Metazoa</taxon>
        <taxon>Ecdysozoa</taxon>
        <taxon>Arthropoda</taxon>
        <taxon>Hexapoda</taxon>
        <taxon>Insecta</taxon>
        <taxon>Pterygota</taxon>
        <taxon>Neoptera</taxon>
        <taxon>Endopterygota</taxon>
        <taxon>Diptera</taxon>
        <taxon>Brachycera</taxon>
        <taxon>Muscomorpha</taxon>
        <taxon>Hippoboscoidea</taxon>
        <taxon>Glossinidae</taxon>
        <taxon>Glossina</taxon>
    </lineage>
</organism>
<feature type="domain" description="SKP1 component POZ" evidence="5">
    <location>
        <begin position="7"/>
        <end position="70"/>
    </location>
</feature>
<comment type="pathway">
    <text evidence="3">Protein modification; protein ubiquitination.</text>
</comment>
<accession>A0A1A9WZ39</accession>
<proteinExistence type="inferred from homology"/>
<evidence type="ECO:0000256" key="2">
    <source>
        <dbReference type="ARBA" id="ARBA00022786"/>
    </source>
</evidence>
<evidence type="ECO:0008006" key="8">
    <source>
        <dbReference type="Google" id="ProtNLM"/>
    </source>
</evidence>
<evidence type="ECO:0000256" key="3">
    <source>
        <dbReference type="PIRNR" id="PIRNR028729"/>
    </source>
</evidence>